<evidence type="ECO:0000259" key="2">
    <source>
        <dbReference type="Pfam" id="PF03972"/>
    </source>
</evidence>
<dbReference type="PANTHER" id="PTHR16943">
    <property type="entry name" value="2-METHYLCITRATE DEHYDRATASE-RELATED"/>
    <property type="match status" value="1"/>
</dbReference>
<evidence type="ECO:0000256" key="1">
    <source>
        <dbReference type="ARBA" id="ARBA00006174"/>
    </source>
</evidence>
<dbReference type="InterPro" id="IPR045337">
    <property type="entry name" value="MmgE_PrpD_C"/>
</dbReference>
<dbReference type="Gene3D" id="1.10.4100.10">
    <property type="entry name" value="2-methylcitrate dehydratase PrpD"/>
    <property type="match status" value="1"/>
</dbReference>
<reference evidence="4" key="1">
    <citation type="submission" date="2016-01" db="EMBL/GenBank/DDBJ databases">
        <authorList>
            <person name="Peeters C."/>
        </authorList>
    </citation>
    <scope>NUCLEOTIDE SEQUENCE [LARGE SCALE GENOMIC DNA]</scope>
    <source>
        <strain evidence="4">LMG 22940</strain>
    </source>
</reference>
<dbReference type="RefSeq" id="WP_087649469.1">
    <property type="nucleotide sequence ID" value="NZ_FCON02000186.1"/>
</dbReference>
<evidence type="ECO:0000259" key="3">
    <source>
        <dbReference type="Pfam" id="PF19305"/>
    </source>
</evidence>
<dbReference type="PANTHER" id="PTHR16943:SF8">
    <property type="entry name" value="2-METHYLCITRATE DEHYDRATASE"/>
    <property type="match status" value="1"/>
</dbReference>
<sequence>MFDSSANDATLALARFAATTGLGSVPSAVCSRLKDCLLDFVGNAAYAAVNAESSAAFRAGATALQGANDDATVIGDTQGYSYLQAALLNGAFAHTLDFDDTNVWGCLHPGAPVIAAALVEAERTHTTGKQWLAALAVGYEVATRVGAALGSTAYDRGFHITPVAGIFGAVAAVGRLRGVDSGTLASALGIAGSKAAGSMQYLANGSWNKRLHPGFAAHDAFLALAFAQAGVVGTAAPIEGRYGLLAGYTNEATPSALTDRLGQWWPSGETAIKPFPSCRFNHGAIEAALQLHELLGTDARKRIEAALREGTRLEVRLSPKAAQIVGEATPNKIDPRNIVDAQFSAYFQVAVALLDGHCNWQSYERIGAADVAALAAAIYVVIDGQLPIMGAGLSFAGQVVRINEPLGEPSRPCDGASLRRKFDDLAVPVFGEGHAAQIAQRVASLEDETDASTLIRQFRRSEQ</sequence>
<dbReference type="AlphaFoldDB" id="A0A158KW33"/>
<dbReference type="SUPFAM" id="SSF103378">
    <property type="entry name" value="2-methylcitrate dehydratase PrpD"/>
    <property type="match status" value="1"/>
</dbReference>
<dbReference type="GO" id="GO:0016829">
    <property type="term" value="F:lyase activity"/>
    <property type="evidence" value="ECO:0007669"/>
    <property type="project" value="InterPro"/>
</dbReference>
<evidence type="ECO:0000313" key="4">
    <source>
        <dbReference type="EMBL" id="SAL85378.1"/>
    </source>
</evidence>
<comment type="caution">
    <text evidence="4">The sequence shown here is derived from an EMBL/GenBank/DDBJ whole genome shotgun (WGS) entry which is preliminary data.</text>
</comment>
<dbReference type="InterPro" id="IPR005656">
    <property type="entry name" value="MmgE_PrpD"/>
</dbReference>
<dbReference type="InterPro" id="IPR042188">
    <property type="entry name" value="MmgE/PrpD_sf_2"/>
</dbReference>
<organism evidence="4 5">
    <name type="scientific">Caballeronia choica</name>
    <dbReference type="NCBI Taxonomy" id="326476"/>
    <lineage>
        <taxon>Bacteria</taxon>
        <taxon>Pseudomonadati</taxon>
        <taxon>Pseudomonadota</taxon>
        <taxon>Betaproteobacteria</taxon>
        <taxon>Burkholderiales</taxon>
        <taxon>Burkholderiaceae</taxon>
        <taxon>Caballeronia</taxon>
    </lineage>
</organism>
<feature type="domain" description="MmgE/PrpD N-terminal" evidence="2">
    <location>
        <begin position="12"/>
        <end position="254"/>
    </location>
</feature>
<protein>
    <submittedName>
        <fullName evidence="4">MmgE/PrpD family protein</fullName>
    </submittedName>
</protein>
<dbReference type="InterPro" id="IPR042183">
    <property type="entry name" value="MmgE/PrpD_sf_1"/>
</dbReference>
<dbReference type="Gene3D" id="3.30.1330.120">
    <property type="entry name" value="2-methylcitrate dehydratase PrpD"/>
    <property type="match status" value="1"/>
</dbReference>
<dbReference type="Pfam" id="PF19305">
    <property type="entry name" value="MmgE_PrpD_C"/>
    <property type="match status" value="1"/>
</dbReference>
<keyword evidence="5" id="KW-1185">Reference proteome</keyword>
<dbReference type="EMBL" id="FCON02000186">
    <property type="protein sequence ID" value="SAL85378.1"/>
    <property type="molecule type" value="Genomic_DNA"/>
</dbReference>
<dbReference type="InterPro" id="IPR045336">
    <property type="entry name" value="MmgE_PrpD_N"/>
</dbReference>
<dbReference type="Proteomes" id="UP000054770">
    <property type="component" value="Unassembled WGS sequence"/>
</dbReference>
<name>A0A158KW33_9BURK</name>
<feature type="domain" description="MmgE/PrpD C-terminal" evidence="3">
    <location>
        <begin position="275"/>
        <end position="446"/>
    </location>
</feature>
<accession>A0A158KW33</accession>
<dbReference type="OrthoDB" id="9791416at2"/>
<evidence type="ECO:0000313" key="5">
    <source>
        <dbReference type="Proteomes" id="UP000054770"/>
    </source>
</evidence>
<gene>
    <name evidence="4" type="ORF">AWB68_07662</name>
</gene>
<dbReference type="Pfam" id="PF03972">
    <property type="entry name" value="MmgE_PrpD_N"/>
    <property type="match status" value="1"/>
</dbReference>
<proteinExistence type="inferred from homology"/>
<dbReference type="InterPro" id="IPR036148">
    <property type="entry name" value="MmgE/PrpD_sf"/>
</dbReference>
<comment type="similarity">
    <text evidence="1">Belongs to the PrpD family.</text>
</comment>